<reference evidence="2" key="1">
    <citation type="submission" date="2016-06" db="EMBL/GenBank/DDBJ databases">
        <authorList>
            <person name="Varghese N."/>
            <person name="Submissions Spin"/>
        </authorList>
    </citation>
    <scope>NUCLEOTIDE SEQUENCE [LARGE SCALE GENOMIC DNA]</scope>
    <source>
        <strain evidence="2">DSM 43817</strain>
    </source>
</reference>
<protein>
    <submittedName>
        <fullName evidence="1">Uncharacterized protein</fullName>
    </submittedName>
</protein>
<keyword evidence="2" id="KW-1185">Reference proteome</keyword>
<dbReference type="STRING" id="145854.GA0074692_6763"/>
<name>A0A1C6TN95_9ACTN</name>
<organism evidence="1 2">
    <name type="scientific">Micromonospora pallida</name>
    <dbReference type="NCBI Taxonomy" id="145854"/>
    <lineage>
        <taxon>Bacteria</taxon>
        <taxon>Bacillati</taxon>
        <taxon>Actinomycetota</taxon>
        <taxon>Actinomycetes</taxon>
        <taxon>Micromonosporales</taxon>
        <taxon>Micromonosporaceae</taxon>
        <taxon>Micromonospora</taxon>
    </lineage>
</organism>
<evidence type="ECO:0000313" key="2">
    <source>
        <dbReference type="Proteomes" id="UP000198959"/>
    </source>
</evidence>
<proteinExistence type="predicted"/>
<sequence length="152" mass="16068">MNDSRTISTTHLPASVDPDRVLAVCAVMGWPDDRGEQYQADAALMPAEAHYRLAEEIVRAVDQVGPSAGHVLEITADDTAALTHPPVCFVPDQAGGDTGLVCLLADLVDEQVPLGDLAAGRYEIALNDLGDRVSIGDRIDGRRPGTGQDGRP</sequence>
<dbReference type="EMBL" id="FMHW01000003">
    <property type="protein sequence ID" value="SCL43204.1"/>
    <property type="molecule type" value="Genomic_DNA"/>
</dbReference>
<gene>
    <name evidence="1" type="ORF">GA0074692_6763</name>
</gene>
<evidence type="ECO:0000313" key="1">
    <source>
        <dbReference type="EMBL" id="SCL43204.1"/>
    </source>
</evidence>
<dbReference type="RefSeq" id="WP_091654652.1">
    <property type="nucleotide sequence ID" value="NZ_FMHW01000003.1"/>
</dbReference>
<dbReference type="Proteomes" id="UP000198959">
    <property type="component" value="Unassembled WGS sequence"/>
</dbReference>
<dbReference type="AlphaFoldDB" id="A0A1C6TN95"/>
<dbReference type="OrthoDB" id="3398034at2"/>
<accession>A0A1C6TN95</accession>